<evidence type="ECO:0000313" key="2">
    <source>
        <dbReference type="EMBL" id="CAL1713655.1"/>
    </source>
</evidence>
<evidence type="ECO:0000313" key="3">
    <source>
        <dbReference type="Proteomes" id="UP001497453"/>
    </source>
</evidence>
<accession>A0ABP1E121</accession>
<feature type="compositionally biased region" description="Acidic residues" evidence="1">
    <location>
        <begin position="225"/>
        <end position="236"/>
    </location>
</feature>
<dbReference type="EMBL" id="OZ037950">
    <property type="protein sequence ID" value="CAL1713655.1"/>
    <property type="molecule type" value="Genomic_DNA"/>
</dbReference>
<reference evidence="3" key="1">
    <citation type="submission" date="2024-04" db="EMBL/GenBank/DDBJ databases">
        <authorList>
            <person name="Shaw F."/>
            <person name="Minotto A."/>
        </authorList>
    </citation>
    <scope>NUCLEOTIDE SEQUENCE [LARGE SCALE GENOMIC DNA]</scope>
</reference>
<gene>
    <name evidence="2" type="ORF">GFSPODELE1_LOCUS9401</name>
</gene>
<feature type="region of interest" description="Disordered" evidence="1">
    <location>
        <begin position="60"/>
        <end position="99"/>
    </location>
</feature>
<sequence length="244" mass="27974">MVLGVLCLFALVTAYQFIPRRRKPPSRNHALFTPSRPKKPTFLQRLHTYCSTFLQKFKGKPKPNAGINPTERRGRLRSFYLPDERQRKREQIKQNPPLRPSRRYAVYTQLYDDDEGSNRPVKPASALISPWSSNEEDFPPLHPFRSPLPMDEVPATPPPLFPPPPVYVPETPLRGGNGIVDTPPIRFRDTPDDVSAQSLIDVVTIMIKQQDQFPGEGQENPFIIAEEDEWDSDSESEYSNRSHL</sequence>
<name>A0ABP1E121_9APHY</name>
<organism evidence="2 3">
    <name type="scientific">Somion occarium</name>
    <dbReference type="NCBI Taxonomy" id="3059160"/>
    <lineage>
        <taxon>Eukaryota</taxon>
        <taxon>Fungi</taxon>
        <taxon>Dikarya</taxon>
        <taxon>Basidiomycota</taxon>
        <taxon>Agaricomycotina</taxon>
        <taxon>Agaricomycetes</taxon>
        <taxon>Polyporales</taxon>
        <taxon>Cerrenaceae</taxon>
        <taxon>Somion</taxon>
    </lineage>
</organism>
<dbReference type="Proteomes" id="UP001497453">
    <property type="component" value="Chromosome 7"/>
</dbReference>
<protein>
    <submittedName>
        <fullName evidence="2">Uncharacterized protein</fullName>
    </submittedName>
</protein>
<feature type="region of interest" description="Disordered" evidence="1">
    <location>
        <begin position="212"/>
        <end position="244"/>
    </location>
</feature>
<proteinExistence type="predicted"/>
<evidence type="ECO:0000256" key="1">
    <source>
        <dbReference type="SAM" id="MobiDB-lite"/>
    </source>
</evidence>
<feature type="compositionally biased region" description="Basic and acidic residues" evidence="1">
    <location>
        <begin position="82"/>
        <end position="92"/>
    </location>
</feature>
<keyword evidence="3" id="KW-1185">Reference proteome</keyword>